<evidence type="ECO:0000313" key="2">
    <source>
        <dbReference type="EMBL" id="CAD0086704.1"/>
    </source>
</evidence>
<dbReference type="GO" id="GO:0070824">
    <property type="term" value="C:SHREC complex"/>
    <property type="evidence" value="ECO:0007669"/>
    <property type="project" value="InterPro"/>
</dbReference>
<dbReference type="InterPro" id="IPR031915">
    <property type="entry name" value="Clr2_N"/>
</dbReference>
<name>A0A9N8JGW1_9PEZI</name>
<dbReference type="OrthoDB" id="438224at2759"/>
<protein>
    <recommendedName>
        <fullName evidence="1">Cryptic loci regulator 2 N-terminal domain-containing protein</fullName>
    </recommendedName>
</protein>
<dbReference type="GO" id="GO:0031934">
    <property type="term" value="C:mating-type region heterochromatin"/>
    <property type="evidence" value="ECO:0007669"/>
    <property type="project" value="TreeGrafter"/>
</dbReference>
<dbReference type="InterPro" id="IPR038986">
    <property type="entry name" value="Clr2"/>
</dbReference>
<dbReference type="GO" id="GO:0033553">
    <property type="term" value="C:rDNA heterochromatin"/>
    <property type="evidence" value="ECO:0007669"/>
    <property type="project" value="TreeGrafter"/>
</dbReference>
<dbReference type="EMBL" id="CAIJEO010000002">
    <property type="protein sequence ID" value="CAD0086704.1"/>
    <property type="molecule type" value="Genomic_DNA"/>
</dbReference>
<reference evidence="2" key="1">
    <citation type="submission" date="2020-06" db="EMBL/GenBank/DDBJ databases">
        <authorList>
            <person name="Onetto C."/>
        </authorList>
    </citation>
    <scope>NUCLEOTIDE SEQUENCE</scope>
</reference>
<dbReference type="PANTHER" id="PTHR38046:SF1">
    <property type="entry name" value="CRYPTIC LOCI REGULATOR 2"/>
    <property type="match status" value="1"/>
</dbReference>
<feature type="domain" description="Cryptic loci regulator 2 N-terminal" evidence="1">
    <location>
        <begin position="1"/>
        <end position="62"/>
    </location>
</feature>
<dbReference type="Pfam" id="PF16761">
    <property type="entry name" value="Clr2_transil"/>
    <property type="match status" value="1"/>
</dbReference>
<dbReference type="AlphaFoldDB" id="A0A9N8JGW1"/>
<evidence type="ECO:0000313" key="3">
    <source>
        <dbReference type="Proteomes" id="UP000714618"/>
    </source>
</evidence>
<gene>
    <name evidence="2" type="ORF">AWRI4233_LOCUS1018</name>
</gene>
<keyword evidence="3" id="KW-1185">Reference proteome</keyword>
<proteinExistence type="predicted"/>
<dbReference type="PANTHER" id="PTHR38046">
    <property type="entry name" value="CRYPTIC LOCI REGULATOR 2"/>
    <property type="match status" value="1"/>
</dbReference>
<evidence type="ECO:0000259" key="1">
    <source>
        <dbReference type="Pfam" id="PF16761"/>
    </source>
</evidence>
<accession>A0A9N8JGW1</accession>
<organism evidence="2 3">
    <name type="scientific">Aureobasidium mustum</name>
    <dbReference type="NCBI Taxonomy" id="2773714"/>
    <lineage>
        <taxon>Eukaryota</taxon>
        <taxon>Fungi</taxon>
        <taxon>Dikarya</taxon>
        <taxon>Ascomycota</taxon>
        <taxon>Pezizomycotina</taxon>
        <taxon>Dothideomycetes</taxon>
        <taxon>Dothideomycetidae</taxon>
        <taxon>Dothideales</taxon>
        <taxon>Saccotheciaceae</taxon>
        <taxon>Aureobasidium</taxon>
    </lineage>
</organism>
<dbReference type="Proteomes" id="UP000714618">
    <property type="component" value="Unassembled WGS sequence"/>
</dbReference>
<comment type="caution">
    <text evidence="2">The sequence shown here is derived from an EMBL/GenBank/DDBJ whole genome shotgun (WGS) entry which is preliminary data.</text>
</comment>
<dbReference type="GO" id="GO:0030466">
    <property type="term" value="P:silent mating-type cassette heterochromatin formation"/>
    <property type="evidence" value="ECO:0007669"/>
    <property type="project" value="TreeGrafter"/>
</dbReference>
<sequence>MKSLPAGYVLMYRNRSNTANRTGDLHVWGHPSGIYFNSAAKFVKHLKWLIEGRVGDCECSPCKGER</sequence>